<feature type="region of interest" description="Disordered" evidence="2">
    <location>
        <begin position="126"/>
        <end position="166"/>
    </location>
</feature>
<reference evidence="4 5" key="1">
    <citation type="submission" date="2016-11" db="UniProtKB">
        <authorList>
            <consortium name="WormBaseParasite"/>
        </authorList>
    </citation>
    <scope>IDENTIFICATION</scope>
    <source>
        <strain evidence="4 5">pt0022</strain>
    </source>
</reference>
<accession>A0A1I8EE63</accession>
<sequence length="275" mass="31118">MEPRLLNWNISGGIQKVYLTNPSDERRAIKVKCSDNYLYRVSHVYSFVEPGETAGIDIIRQNGGAKPDKMIFLWTKADKGDENASKLFNKHFSYPMVVLPLTVKMTSNSGQGSMKMGQYEKFGNYKTGNQIGSKRSMKTEKTRSTRSRSIDSTSKSRRQRNEQRDLKMEPIELHWNTTGGVQKVFISNPTNIRRAIKVKCSDSKLYRVNPVYSFIEPGQVLAIDILRQNGGAKVDKMVFLAATAKKEDQNPRTIFQDSLPKPMMVLPLIATSNNA</sequence>
<dbReference type="PROSITE" id="PS50202">
    <property type="entry name" value="MSP"/>
    <property type="match status" value="2"/>
</dbReference>
<evidence type="ECO:0000259" key="3">
    <source>
        <dbReference type="PROSITE" id="PS50202"/>
    </source>
</evidence>
<dbReference type="AlphaFoldDB" id="A0A1I8EE63"/>
<keyword evidence="1" id="KW-0206">Cytoskeleton</keyword>
<name>A0A1I8EE63_WUCBA</name>
<keyword evidence="1" id="KW-0963">Cytoplasm</keyword>
<dbReference type="WBParaSite" id="maker-PairedContig_1661-snap-gene-0.9-mRNA-1">
    <property type="protein sequence ID" value="maker-PairedContig_1661-snap-gene-0.9-mRNA-1"/>
    <property type="gene ID" value="maker-PairedContig_1661-snap-gene-0.9"/>
</dbReference>
<organism evidence="5">
    <name type="scientific">Wuchereria bancrofti</name>
    <dbReference type="NCBI Taxonomy" id="6293"/>
    <lineage>
        <taxon>Eukaryota</taxon>
        <taxon>Metazoa</taxon>
        <taxon>Ecdysozoa</taxon>
        <taxon>Nematoda</taxon>
        <taxon>Chromadorea</taxon>
        <taxon>Rhabditida</taxon>
        <taxon>Spirurina</taxon>
        <taxon>Spiruromorpha</taxon>
        <taxon>Filarioidea</taxon>
        <taxon>Onchocercidae</taxon>
        <taxon>Wuchereria</taxon>
    </lineage>
</organism>
<dbReference type="PANTHER" id="PTHR22947:SF12">
    <property type="entry name" value="MAJOR SPERM PROTEIN"/>
    <property type="match status" value="1"/>
</dbReference>
<dbReference type="InterPro" id="IPR000535">
    <property type="entry name" value="MSP_dom"/>
</dbReference>
<comment type="function">
    <text evidence="1">Central component in molecular interactions underlying sperm crawling. Forms an extensive filament system that extends from sperm villipoda, along the leading edge of the pseudopod.</text>
</comment>
<evidence type="ECO:0000256" key="1">
    <source>
        <dbReference type="RuleBase" id="RU003425"/>
    </source>
</evidence>
<dbReference type="Pfam" id="PF00635">
    <property type="entry name" value="Motile_Sperm"/>
    <property type="match status" value="2"/>
</dbReference>
<proteinExistence type="predicted"/>
<feature type="domain" description="MSP" evidence="3">
    <location>
        <begin position="165"/>
        <end position="275"/>
    </location>
</feature>
<dbReference type="SUPFAM" id="SSF49354">
    <property type="entry name" value="PapD-like"/>
    <property type="match status" value="2"/>
</dbReference>
<dbReference type="InterPro" id="IPR051774">
    <property type="entry name" value="Sperm-specific_class_P"/>
</dbReference>
<dbReference type="PANTHER" id="PTHR22947">
    <property type="entry name" value="MAJOR SPERM PROTEIN"/>
    <property type="match status" value="1"/>
</dbReference>
<feature type="domain" description="MSP" evidence="3">
    <location>
        <begin position="1"/>
        <end position="106"/>
    </location>
</feature>
<dbReference type="STRING" id="6293.A0A1I8EE63"/>
<protein>
    <recommendedName>
        <fullName evidence="1">Major sperm protein</fullName>
    </recommendedName>
</protein>
<dbReference type="InterPro" id="IPR013783">
    <property type="entry name" value="Ig-like_fold"/>
</dbReference>
<dbReference type="InterPro" id="IPR008962">
    <property type="entry name" value="PapD-like_sf"/>
</dbReference>
<evidence type="ECO:0000313" key="5">
    <source>
        <dbReference type="WBParaSite" id="maker-PairedContig_1662-snap-gene-0.9-mRNA-1"/>
    </source>
</evidence>
<evidence type="ECO:0000256" key="2">
    <source>
        <dbReference type="SAM" id="MobiDB-lite"/>
    </source>
</evidence>
<dbReference type="Gene3D" id="2.60.40.10">
    <property type="entry name" value="Immunoglobulins"/>
    <property type="match status" value="2"/>
</dbReference>
<evidence type="ECO:0000313" key="4">
    <source>
        <dbReference type="WBParaSite" id="maker-PairedContig_1661-snap-gene-0.9-mRNA-1"/>
    </source>
</evidence>
<dbReference type="WBParaSite" id="maker-PairedContig_1662-snap-gene-0.9-mRNA-1">
    <property type="protein sequence ID" value="maker-PairedContig_1662-snap-gene-0.9-mRNA-1"/>
    <property type="gene ID" value="maker-PairedContig_1662-snap-gene-0.9"/>
</dbReference>